<name>A0A5J5HBQ3_9BACI</name>
<keyword evidence="1" id="KW-0805">Transcription regulation</keyword>
<dbReference type="SUPFAM" id="SSF88659">
    <property type="entry name" value="Sigma3 and sigma4 domains of RNA polymerase sigma factors"/>
    <property type="match status" value="1"/>
</dbReference>
<dbReference type="InterPro" id="IPR013324">
    <property type="entry name" value="RNA_pol_sigma_r3/r4-like"/>
</dbReference>
<dbReference type="GO" id="GO:0016987">
    <property type="term" value="F:sigma factor activity"/>
    <property type="evidence" value="ECO:0007669"/>
    <property type="project" value="UniProtKB-KW"/>
</dbReference>
<organism evidence="7 8">
    <name type="scientific">Niallia endozanthoxylica</name>
    <dbReference type="NCBI Taxonomy" id="2036016"/>
    <lineage>
        <taxon>Bacteria</taxon>
        <taxon>Bacillati</taxon>
        <taxon>Bacillota</taxon>
        <taxon>Bacilli</taxon>
        <taxon>Bacillales</taxon>
        <taxon>Bacillaceae</taxon>
        <taxon>Niallia</taxon>
    </lineage>
</organism>
<gene>
    <name evidence="7" type="ORF">F4V44_20965</name>
</gene>
<dbReference type="AlphaFoldDB" id="A0A5J5HBQ3"/>
<proteinExistence type="predicted"/>
<comment type="caution">
    <text evidence="7">The sequence shown here is derived from an EMBL/GenBank/DDBJ whole genome shotgun (WGS) entry which is preliminary data.</text>
</comment>
<dbReference type="Gene3D" id="1.10.10.10">
    <property type="entry name" value="Winged helix-like DNA-binding domain superfamily/Winged helix DNA-binding domain"/>
    <property type="match status" value="1"/>
</dbReference>
<dbReference type="Pfam" id="PF04545">
    <property type="entry name" value="Sigma70_r4"/>
    <property type="match status" value="1"/>
</dbReference>
<feature type="domain" description="RNA polymerase sigma-70 region 4" evidence="6">
    <location>
        <begin position="106"/>
        <end position="151"/>
    </location>
</feature>
<dbReference type="OrthoDB" id="9783788at2"/>
<reference evidence="7 8" key="1">
    <citation type="submission" date="2019-09" db="EMBL/GenBank/DDBJ databases">
        <title>Whole genome sequences of isolates from the Mars Exploration Rovers.</title>
        <authorList>
            <person name="Seuylemezian A."/>
            <person name="Vaishampayan P."/>
        </authorList>
    </citation>
    <scope>NUCLEOTIDE SEQUENCE [LARGE SCALE GENOMIC DNA]</scope>
    <source>
        <strain evidence="7 8">MER_TA_151</strain>
    </source>
</reference>
<dbReference type="Gene3D" id="1.10.1740.10">
    <property type="match status" value="1"/>
</dbReference>
<dbReference type="NCBIfam" id="TIGR02937">
    <property type="entry name" value="sigma70-ECF"/>
    <property type="match status" value="1"/>
</dbReference>
<keyword evidence="2" id="KW-0731">Sigma factor</keyword>
<dbReference type="SUPFAM" id="SSF88946">
    <property type="entry name" value="Sigma2 domain of RNA polymerase sigma factors"/>
    <property type="match status" value="1"/>
</dbReference>
<dbReference type="GO" id="GO:0006352">
    <property type="term" value="P:DNA-templated transcription initiation"/>
    <property type="evidence" value="ECO:0007669"/>
    <property type="project" value="InterPro"/>
</dbReference>
<accession>A0A5J5HBQ3</accession>
<dbReference type="PANTHER" id="PTHR30385">
    <property type="entry name" value="SIGMA FACTOR F FLAGELLAR"/>
    <property type="match status" value="1"/>
</dbReference>
<keyword evidence="8" id="KW-1185">Reference proteome</keyword>
<dbReference type="InterPro" id="IPR007630">
    <property type="entry name" value="RNA_pol_sigma70_r4"/>
</dbReference>
<dbReference type="EMBL" id="VYKL01000037">
    <property type="protein sequence ID" value="KAA9016944.1"/>
    <property type="molecule type" value="Genomic_DNA"/>
</dbReference>
<evidence type="ECO:0000313" key="8">
    <source>
        <dbReference type="Proteomes" id="UP000326671"/>
    </source>
</evidence>
<feature type="domain" description="RNA polymerase sigma-70 region 2" evidence="5">
    <location>
        <begin position="7"/>
        <end position="73"/>
    </location>
</feature>
<dbReference type="InterPro" id="IPR036388">
    <property type="entry name" value="WH-like_DNA-bd_sf"/>
</dbReference>
<dbReference type="InterPro" id="IPR007627">
    <property type="entry name" value="RNA_pol_sigma70_r2"/>
</dbReference>
<evidence type="ECO:0000256" key="2">
    <source>
        <dbReference type="ARBA" id="ARBA00023082"/>
    </source>
</evidence>
<dbReference type="RefSeq" id="WP_150441959.1">
    <property type="nucleotide sequence ID" value="NZ_VYKL01000037.1"/>
</dbReference>
<keyword evidence="4" id="KW-0804">Transcription</keyword>
<keyword evidence="3" id="KW-0238">DNA-binding</keyword>
<evidence type="ECO:0000259" key="5">
    <source>
        <dbReference type="Pfam" id="PF04542"/>
    </source>
</evidence>
<evidence type="ECO:0000256" key="3">
    <source>
        <dbReference type="ARBA" id="ARBA00023125"/>
    </source>
</evidence>
<dbReference type="InterPro" id="IPR014284">
    <property type="entry name" value="RNA_pol_sigma-70_dom"/>
</dbReference>
<sequence>MDFEQLAAEYSNMIHSIIHSLHIYKNQDDFYQIGLIALWDASKNFDEQKGKFSTYAYSFIKGRILTALKNEKRHDDHSFYPDEEYWNLLNCDTRLLEKEMLLSYFHHLTEREEKWVLQRFYYGLSNREIAEMEKMHLTTVRSCERRAMQKVVALN</sequence>
<dbReference type="InterPro" id="IPR013325">
    <property type="entry name" value="RNA_pol_sigma_r2"/>
</dbReference>
<evidence type="ECO:0000256" key="4">
    <source>
        <dbReference type="ARBA" id="ARBA00023163"/>
    </source>
</evidence>
<dbReference type="Proteomes" id="UP000326671">
    <property type="component" value="Unassembled WGS sequence"/>
</dbReference>
<evidence type="ECO:0000313" key="7">
    <source>
        <dbReference type="EMBL" id="KAA9016944.1"/>
    </source>
</evidence>
<dbReference type="GO" id="GO:0003677">
    <property type="term" value="F:DNA binding"/>
    <property type="evidence" value="ECO:0007669"/>
    <property type="project" value="UniProtKB-KW"/>
</dbReference>
<evidence type="ECO:0000256" key="1">
    <source>
        <dbReference type="ARBA" id="ARBA00023015"/>
    </source>
</evidence>
<evidence type="ECO:0000259" key="6">
    <source>
        <dbReference type="Pfam" id="PF04545"/>
    </source>
</evidence>
<protein>
    <submittedName>
        <fullName evidence="7">Sigma-70 family RNA polymerase sigma factor</fullName>
    </submittedName>
</protein>
<dbReference type="Pfam" id="PF04542">
    <property type="entry name" value="Sigma70_r2"/>
    <property type="match status" value="1"/>
</dbReference>